<evidence type="ECO:0000256" key="3">
    <source>
        <dbReference type="ARBA" id="ARBA00022679"/>
    </source>
</evidence>
<comment type="cofactor">
    <cofactor evidence="1 8 9">
        <name>pyridoxal 5'-phosphate</name>
        <dbReference type="ChEBI" id="CHEBI:597326"/>
    </cofactor>
</comment>
<dbReference type="SUPFAM" id="SSF53383">
    <property type="entry name" value="PLP-dependent transferases"/>
    <property type="match status" value="1"/>
</dbReference>
<dbReference type="PANTHER" id="PTHR32328">
    <property type="entry name" value="L-SERYL-TRNA(SEC) SELENIUM TRANSFERASE"/>
    <property type="match status" value="1"/>
</dbReference>
<organism evidence="11 12">
    <name type="scientific">[Ruminococcus] torques</name>
    <dbReference type="NCBI Taxonomy" id="33039"/>
    <lineage>
        <taxon>Bacteria</taxon>
        <taxon>Bacillati</taxon>
        <taxon>Bacillota</taxon>
        <taxon>Clostridia</taxon>
        <taxon>Lachnospirales</taxon>
        <taxon>Lachnospiraceae</taxon>
        <taxon>Mediterraneibacter</taxon>
    </lineage>
</organism>
<comment type="catalytic activity">
    <reaction evidence="8">
        <text>L-seryl-tRNA(Sec) + selenophosphate + H(+) = L-selenocysteinyl-tRNA(Sec) + phosphate</text>
        <dbReference type="Rhea" id="RHEA:22728"/>
        <dbReference type="Rhea" id="RHEA-COMP:9742"/>
        <dbReference type="Rhea" id="RHEA-COMP:9743"/>
        <dbReference type="ChEBI" id="CHEBI:15378"/>
        <dbReference type="ChEBI" id="CHEBI:16144"/>
        <dbReference type="ChEBI" id="CHEBI:43474"/>
        <dbReference type="ChEBI" id="CHEBI:78533"/>
        <dbReference type="ChEBI" id="CHEBI:78573"/>
        <dbReference type="EC" id="2.9.1.1"/>
    </reaction>
</comment>
<dbReference type="AlphaFoldDB" id="A0A174ZVF9"/>
<evidence type="ECO:0000256" key="9">
    <source>
        <dbReference type="PIRSR" id="PIRSR618319-50"/>
    </source>
</evidence>
<protein>
    <recommendedName>
        <fullName evidence="8">L-seryl-tRNA(Sec) selenium transferase</fullName>
        <ecNumber evidence="8">2.9.1.1</ecNumber>
    </recommendedName>
    <alternativeName>
        <fullName evidence="8">Selenocysteine synthase</fullName>
        <shortName evidence="8">Sec synthase</shortName>
    </alternativeName>
    <alternativeName>
        <fullName evidence="8">Selenocysteinyl-tRNA(Sec) synthase</fullName>
    </alternativeName>
</protein>
<gene>
    <name evidence="8 11" type="primary">selA</name>
    <name evidence="11" type="ORF">ERS852502_01508</name>
</gene>
<dbReference type="GO" id="GO:0004125">
    <property type="term" value="F:L-seryl-tRNA(Sec) selenium transferase activity"/>
    <property type="evidence" value="ECO:0007669"/>
    <property type="project" value="UniProtKB-UniRule"/>
</dbReference>
<evidence type="ECO:0000313" key="11">
    <source>
        <dbReference type="EMBL" id="CUQ87210.1"/>
    </source>
</evidence>
<dbReference type="GO" id="GO:0005737">
    <property type="term" value="C:cytoplasm"/>
    <property type="evidence" value="ECO:0007669"/>
    <property type="project" value="UniProtKB-SubCell"/>
</dbReference>
<keyword evidence="5 8" id="KW-0648">Protein biosynthesis</keyword>
<evidence type="ECO:0000256" key="1">
    <source>
        <dbReference type="ARBA" id="ARBA00001933"/>
    </source>
</evidence>
<dbReference type="UniPathway" id="UPA00906">
    <property type="reaction ID" value="UER00896"/>
</dbReference>
<dbReference type="Gene3D" id="3.90.1150.180">
    <property type="match status" value="1"/>
</dbReference>
<keyword evidence="3 8" id="KW-0808">Transferase</keyword>
<evidence type="ECO:0000256" key="6">
    <source>
        <dbReference type="ARBA" id="ARBA00023266"/>
    </source>
</evidence>
<dbReference type="NCBIfam" id="TIGR00474">
    <property type="entry name" value="selA"/>
    <property type="match status" value="1"/>
</dbReference>
<comment type="pathway">
    <text evidence="8">Aminoacyl-tRNA biosynthesis; selenocysteinyl-tRNA(Sec) biosynthesis; selenocysteinyl-tRNA(Sec) from L-seryl-tRNA(Sec) (bacterial route): step 1/1.</text>
</comment>
<dbReference type="Pfam" id="PF12390">
    <property type="entry name" value="Se-cys_synth_N"/>
    <property type="match status" value="1"/>
</dbReference>
<name>A0A174ZVF9_9FIRM</name>
<evidence type="ECO:0000256" key="2">
    <source>
        <dbReference type="ARBA" id="ARBA00022490"/>
    </source>
</evidence>
<feature type="domain" description="L-seryl-tRNA selenium transferase N-terminal" evidence="10">
    <location>
        <begin position="21"/>
        <end position="60"/>
    </location>
</feature>
<evidence type="ECO:0000256" key="4">
    <source>
        <dbReference type="ARBA" id="ARBA00022898"/>
    </source>
</evidence>
<proteinExistence type="inferred from homology"/>
<keyword evidence="6 8" id="KW-0711">Selenium</keyword>
<feature type="modified residue" description="N6-(pyridoxal phosphate)lysine" evidence="8 9">
    <location>
        <position position="342"/>
    </location>
</feature>
<dbReference type="InterPro" id="IPR025862">
    <property type="entry name" value="SelA_trans_N_dom"/>
</dbReference>
<sequence>MEKSDQNKKRENLQKEKNQIFRLLPRVDDLMKKENVQRLAEKEGYERVLGAVRDSVENLRNEISQGIKKGISEHEAKEMIQKFLYEIESSSKKSEVNYILEQEQKKEIQPVYNGTGVILHTGLGRATLSHEIAEKLKAVAENYSSLEYDLQTGKRGNRTGYAEELLCQITGAEAAIVVNNNAGAVLLALSALTKGGEVIVSRGELVEIGGKFRIPEVLELSGAILKEVGTTNRTRIEDYKAAVSEKTKAFLKVHTSNYRIVGFTESVSAEELYELSTGLIECTQELPPENFENYTERSGIPVIEDLGSGVLINLEEYGLSKEPTVQEEVKAGADVVCFSGDKLFGGAQAGVLVGKKKYIDQMRNHPLLRALRADKFTMTAIEEVLKCYLDQKEAVQKIPTLRMLTRPVEEIKEKAMVCADRWNQEGASVQIRVEKCISKAGGGALPETEIPSYGVALESTEITVEEIESRMRNLSVPVIGRIKEGRFLLDMRTFSEEGIEYLATQIRHVMERKHS</sequence>
<dbReference type="InterPro" id="IPR015421">
    <property type="entry name" value="PyrdxlP-dep_Trfase_major"/>
</dbReference>
<evidence type="ECO:0000259" key="10">
    <source>
        <dbReference type="Pfam" id="PF12390"/>
    </source>
</evidence>
<evidence type="ECO:0000256" key="7">
    <source>
        <dbReference type="ARBA" id="ARBA00044507"/>
    </source>
</evidence>
<dbReference type="Proteomes" id="UP000078383">
    <property type="component" value="Unassembled WGS sequence"/>
</dbReference>
<comment type="subcellular location">
    <subcellularLocation>
        <location evidence="8">Cytoplasm</location>
    </subcellularLocation>
</comment>
<dbReference type="InterPro" id="IPR018319">
    <property type="entry name" value="SelA-like"/>
</dbReference>
<evidence type="ECO:0000256" key="8">
    <source>
        <dbReference type="HAMAP-Rule" id="MF_00423"/>
    </source>
</evidence>
<dbReference type="GO" id="GO:0001717">
    <property type="term" value="P:conversion of seryl-tRNAsec to selenocys-tRNAsec"/>
    <property type="evidence" value="ECO:0007669"/>
    <property type="project" value="UniProtKB-UniRule"/>
</dbReference>
<dbReference type="InterPro" id="IPR015424">
    <property type="entry name" value="PyrdxlP-dep_Trfase"/>
</dbReference>
<dbReference type="EMBL" id="CZBX01000006">
    <property type="protein sequence ID" value="CUQ87210.1"/>
    <property type="molecule type" value="Genomic_DNA"/>
</dbReference>
<evidence type="ECO:0000313" key="12">
    <source>
        <dbReference type="Proteomes" id="UP000078383"/>
    </source>
</evidence>
<accession>A0A174ZVF9</accession>
<comment type="similarity">
    <text evidence="7 8">Belongs to the SelA family.</text>
</comment>
<dbReference type="RefSeq" id="WP_055172220.1">
    <property type="nucleotide sequence ID" value="NZ_CZBX01000006.1"/>
</dbReference>
<evidence type="ECO:0000256" key="5">
    <source>
        <dbReference type="ARBA" id="ARBA00022917"/>
    </source>
</evidence>
<keyword evidence="2 8" id="KW-0963">Cytoplasm</keyword>
<dbReference type="GO" id="GO:0001514">
    <property type="term" value="P:selenocysteine incorporation"/>
    <property type="evidence" value="ECO:0007669"/>
    <property type="project" value="UniProtKB-UniRule"/>
</dbReference>
<dbReference type="PANTHER" id="PTHR32328:SF0">
    <property type="entry name" value="L-SERYL-TRNA(SEC) SELENIUM TRANSFERASE"/>
    <property type="match status" value="1"/>
</dbReference>
<keyword evidence="4 8" id="KW-0663">Pyridoxal phosphate</keyword>
<dbReference type="Pfam" id="PF03841">
    <property type="entry name" value="SelA"/>
    <property type="match status" value="1"/>
</dbReference>
<comment type="function">
    <text evidence="8">Converts seryl-tRNA(Sec) to selenocysteinyl-tRNA(Sec) required for selenoprotein biosynthesis.</text>
</comment>
<dbReference type="Gene3D" id="3.40.640.10">
    <property type="entry name" value="Type I PLP-dependent aspartate aminotransferase-like (Major domain)"/>
    <property type="match status" value="1"/>
</dbReference>
<dbReference type="EC" id="2.9.1.1" evidence="8"/>
<reference evidence="11 12" key="1">
    <citation type="submission" date="2015-09" db="EMBL/GenBank/DDBJ databases">
        <authorList>
            <consortium name="Pathogen Informatics"/>
        </authorList>
    </citation>
    <scope>NUCLEOTIDE SEQUENCE [LARGE SCALE GENOMIC DNA]</scope>
    <source>
        <strain evidence="11 12">2789STDY5834889</strain>
    </source>
</reference>
<dbReference type="HAMAP" id="MF_00423">
    <property type="entry name" value="SelA"/>
    <property type="match status" value="1"/>
</dbReference>
<dbReference type="InterPro" id="IPR004534">
    <property type="entry name" value="SelA_trans"/>
</dbReference>